<feature type="transmembrane region" description="Helical" evidence="1">
    <location>
        <begin position="46"/>
        <end position="64"/>
    </location>
</feature>
<dbReference type="RefSeq" id="WP_168885130.1">
    <property type="nucleotide sequence ID" value="NZ_JABAIL010000012.1"/>
</dbReference>
<evidence type="ECO:0000259" key="2">
    <source>
        <dbReference type="Pfam" id="PF01757"/>
    </source>
</evidence>
<feature type="domain" description="Acyltransferase 3" evidence="2">
    <location>
        <begin position="12"/>
        <end position="354"/>
    </location>
</feature>
<keyword evidence="1" id="KW-1133">Transmembrane helix</keyword>
<keyword evidence="1" id="KW-0812">Transmembrane</keyword>
<evidence type="ECO:0000256" key="1">
    <source>
        <dbReference type="SAM" id="Phobius"/>
    </source>
</evidence>
<dbReference type="Proteomes" id="UP000585050">
    <property type="component" value="Unassembled WGS sequence"/>
</dbReference>
<dbReference type="InterPro" id="IPR050879">
    <property type="entry name" value="Acyltransferase_3"/>
</dbReference>
<feature type="transmembrane region" description="Helical" evidence="1">
    <location>
        <begin position="305"/>
        <end position="323"/>
    </location>
</feature>
<reference evidence="3 4" key="1">
    <citation type="submission" date="2020-04" db="EMBL/GenBank/DDBJ databases">
        <title>Flammeovirga sp. SR4, a novel species isolated from seawater.</title>
        <authorList>
            <person name="Wang X."/>
        </authorList>
    </citation>
    <scope>NUCLEOTIDE SEQUENCE [LARGE SCALE GENOMIC DNA]</scope>
    <source>
        <strain evidence="3 4">SR4</strain>
    </source>
</reference>
<dbReference type="Pfam" id="PF01757">
    <property type="entry name" value="Acyl_transf_3"/>
    <property type="match status" value="1"/>
</dbReference>
<sequence>MIKSTNKHFEILDGLRGVAAIIVVLFHILEAFALGNRPDQIINHGYLAVDFFFVLSGFVIGYAYDNRWDKMTLTEFFKRRIIRLQPMVIIGSIIGAVTLYAQASPELFPLINDAPIWKVLVVMVIGFTMIPVGQSMDVRGWQEMYPLNGPGWTLFFEYIAYTVYAFILRKLPNIILIILAVIAGALLMHYAVTGERGDMAGGWALNETELKIGFIRLTYPFLSGLLLSRLMKPTHIKNAFLWCSLIMTVVLSVPRIGGEQIWMNGLYEGLVILIIFPLIVYIGANGEIKSNKTKKVAKFLGDISYPIYITHYPLIYLYTAWVFDEVLKGKASYEMAFVYGALTFILSILIAWVAVKFYDEPLRKWWSSKWLKRS</sequence>
<feature type="transmembrane region" description="Helical" evidence="1">
    <location>
        <begin position="239"/>
        <end position="256"/>
    </location>
</feature>
<proteinExistence type="predicted"/>
<dbReference type="AlphaFoldDB" id="A0A7X8SQ96"/>
<dbReference type="EMBL" id="JABAIL010000012">
    <property type="protein sequence ID" value="NLR94419.1"/>
    <property type="molecule type" value="Genomic_DNA"/>
</dbReference>
<keyword evidence="1" id="KW-0472">Membrane</keyword>
<gene>
    <name evidence="3" type="ORF">HGP29_24660</name>
</gene>
<feature type="transmembrane region" description="Helical" evidence="1">
    <location>
        <begin position="12"/>
        <end position="34"/>
    </location>
</feature>
<feature type="transmembrane region" description="Helical" evidence="1">
    <location>
        <begin position="173"/>
        <end position="192"/>
    </location>
</feature>
<dbReference type="GO" id="GO:0016747">
    <property type="term" value="F:acyltransferase activity, transferring groups other than amino-acyl groups"/>
    <property type="evidence" value="ECO:0007669"/>
    <property type="project" value="InterPro"/>
</dbReference>
<feature type="transmembrane region" description="Helical" evidence="1">
    <location>
        <begin position="84"/>
        <end position="103"/>
    </location>
</feature>
<dbReference type="PANTHER" id="PTHR23028:SF134">
    <property type="entry name" value="PUTATIVE (AFU_ORTHOLOGUE AFUA_4G08520)-RELATED"/>
    <property type="match status" value="1"/>
</dbReference>
<keyword evidence="4" id="KW-1185">Reference proteome</keyword>
<feature type="transmembrane region" description="Helical" evidence="1">
    <location>
        <begin position="115"/>
        <end position="133"/>
    </location>
</feature>
<organism evidence="3 4">
    <name type="scientific">Flammeovirga agarivorans</name>
    <dbReference type="NCBI Taxonomy" id="2726742"/>
    <lineage>
        <taxon>Bacteria</taxon>
        <taxon>Pseudomonadati</taxon>
        <taxon>Bacteroidota</taxon>
        <taxon>Cytophagia</taxon>
        <taxon>Cytophagales</taxon>
        <taxon>Flammeovirgaceae</taxon>
        <taxon>Flammeovirga</taxon>
    </lineage>
</organism>
<feature type="transmembrane region" description="Helical" evidence="1">
    <location>
        <begin position="335"/>
        <end position="355"/>
    </location>
</feature>
<comment type="caution">
    <text evidence="3">The sequence shown here is derived from an EMBL/GenBank/DDBJ whole genome shotgun (WGS) entry which is preliminary data.</text>
</comment>
<name>A0A7X8SQ96_9BACT</name>
<keyword evidence="3" id="KW-0012">Acyltransferase</keyword>
<feature type="transmembrane region" description="Helical" evidence="1">
    <location>
        <begin position="145"/>
        <end position="167"/>
    </location>
</feature>
<accession>A0A7X8SQ96</accession>
<dbReference type="PANTHER" id="PTHR23028">
    <property type="entry name" value="ACETYLTRANSFERASE"/>
    <property type="match status" value="1"/>
</dbReference>
<keyword evidence="3" id="KW-0808">Transferase</keyword>
<dbReference type="InterPro" id="IPR002656">
    <property type="entry name" value="Acyl_transf_3_dom"/>
</dbReference>
<evidence type="ECO:0000313" key="4">
    <source>
        <dbReference type="Proteomes" id="UP000585050"/>
    </source>
</evidence>
<protein>
    <submittedName>
        <fullName evidence="3">Acyltransferase</fullName>
    </submittedName>
</protein>
<feature type="transmembrane region" description="Helical" evidence="1">
    <location>
        <begin position="262"/>
        <end position="284"/>
    </location>
</feature>
<evidence type="ECO:0000313" key="3">
    <source>
        <dbReference type="EMBL" id="NLR94419.1"/>
    </source>
</evidence>